<keyword evidence="1" id="KW-0472">Membrane</keyword>
<sequence length="161" mass="18625">MRTKTKWILISILVAAAVLFGLYRYYVYVMQDTWTQEDAAILRAKQEAGLVKTIGVTKSVWDDVCWVVEGNDASGEHIMVWLQDGQPPHTEQVTSASTKKAIKSKIKALMPDAEIKRLVPGIYNGQYVWQLYYKEQDHYYYRFFSFTNGEALTEEFTLPNR</sequence>
<gene>
    <name evidence="3" type="ORF">GCM10010917_05180</name>
</gene>
<dbReference type="Pfam" id="PF17881">
    <property type="entry name" value="TseB"/>
    <property type="match status" value="1"/>
</dbReference>
<dbReference type="Proteomes" id="UP000609323">
    <property type="component" value="Unassembled WGS sequence"/>
</dbReference>
<keyword evidence="1" id="KW-1133">Transmembrane helix</keyword>
<feature type="domain" description="Cell wall elongation regulator TseB-like" evidence="2">
    <location>
        <begin position="40"/>
        <end position="82"/>
    </location>
</feature>
<proteinExistence type="predicted"/>
<evidence type="ECO:0000313" key="3">
    <source>
        <dbReference type="EMBL" id="GGA23383.1"/>
    </source>
</evidence>
<dbReference type="Gene3D" id="3.10.450.40">
    <property type="match status" value="2"/>
</dbReference>
<keyword evidence="4" id="KW-1185">Reference proteome</keyword>
<dbReference type="RefSeq" id="WP_094093293.1">
    <property type="nucleotide sequence ID" value="NZ_BMHF01000001.1"/>
</dbReference>
<feature type="transmembrane region" description="Helical" evidence="1">
    <location>
        <begin position="7"/>
        <end position="26"/>
    </location>
</feature>
<evidence type="ECO:0000259" key="2">
    <source>
        <dbReference type="Pfam" id="PF17881"/>
    </source>
</evidence>
<dbReference type="EMBL" id="BMHF01000001">
    <property type="protein sequence ID" value="GGA23383.1"/>
    <property type="molecule type" value="Genomic_DNA"/>
</dbReference>
<dbReference type="InterPro" id="IPR041401">
    <property type="entry name" value="TseB-like_dom"/>
</dbReference>
<evidence type="ECO:0000256" key="1">
    <source>
        <dbReference type="SAM" id="Phobius"/>
    </source>
</evidence>
<dbReference type="SUPFAM" id="SSF54403">
    <property type="entry name" value="Cystatin/monellin"/>
    <property type="match status" value="2"/>
</dbReference>
<protein>
    <recommendedName>
        <fullName evidence="2">Cell wall elongation regulator TseB-like domain-containing protein</fullName>
    </recommendedName>
</protein>
<name>A0ABQ1FMZ6_9BACL</name>
<comment type="caution">
    <text evidence="3">The sequence shown here is derived from an EMBL/GenBank/DDBJ whole genome shotgun (WGS) entry which is preliminary data.</text>
</comment>
<evidence type="ECO:0000313" key="4">
    <source>
        <dbReference type="Proteomes" id="UP000609323"/>
    </source>
</evidence>
<reference evidence="4" key="1">
    <citation type="journal article" date="2019" name="Int. J. Syst. Evol. Microbiol.">
        <title>The Global Catalogue of Microorganisms (GCM) 10K type strain sequencing project: providing services to taxonomists for standard genome sequencing and annotation.</title>
        <authorList>
            <consortium name="The Broad Institute Genomics Platform"/>
            <consortium name="The Broad Institute Genome Sequencing Center for Infectious Disease"/>
            <person name="Wu L."/>
            <person name="Ma J."/>
        </authorList>
    </citation>
    <scope>NUCLEOTIDE SEQUENCE [LARGE SCALE GENOMIC DNA]</scope>
    <source>
        <strain evidence="4">CGMCC 1.15044</strain>
    </source>
</reference>
<dbReference type="InterPro" id="IPR046350">
    <property type="entry name" value="Cystatin_sf"/>
</dbReference>
<organism evidence="3 4">
    <name type="scientific">Paenibacillus physcomitrellae</name>
    <dbReference type="NCBI Taxonomy" id="1619311"/>
    <lineage>
        <taxon>Bacteria</taxon>
        <taxon>Bacillati</taxon>
        <taxon>Bacillota</taxon>
        <taxon>Bacilli</taxon>
        <taxon>Bacillales</taxon>
        <taxon>Paenibacillaceae</taxon>
        <taxon>Paenibacillus</taxon>
    </lineage>
</organism>
<keyword evidence="1" id="KW-0812">Transmembrane</keyword>
<accession>A0ABQ1FMZ6</accession>